<proteinExistence type="predicted"/>
<keyword evidence="2" id="KW-1185">Reference proteome</keyword>
<gene>
    <name evidence="1" type="ORF">AVEN_6918_1</name>
</gene>
<evidence type="ECO:0000313" key="2">
    <source>
        <dbReference type="Proteomes" id="UP000499080"/>
    </source>
</evidence>
<accession>A0A4Y2FK72</accession>
<comment type="caution">
    <text evidence="1">The sequence shown here is derived from an EMBL/GenBank/DDBJ whole genome shotgun (WGS) entry which is preliminary data.</text>
</comment>
<dbReference type="Proteomes" id="UP000499080">
    <property type="component" value="Unassembled WGS sequence"/>
</dbReference>
<sequence length="66" mass="7690">MKWIKNTIWQLCCITFDEDDVSEPPYGETPTVDSDYGKKPEILKRCLFFSRSLHPGIWTAEIHCAK</sequence>
<evidence type="ECO:0000313" key="1">
    <source>
        <dbReference type="EMBL" id="GBM40855.1"/>
    </source>
</evidence>
<protein>
    <submittedName>
        <fullName evidence="1">Uncharacterized protein</fullName>
    </submittedName>
</protein>
<dbReference type="EMBL" id="BGPR01000945">
    <property type="protein sequence ID" value="GBM40855.1"/>
    <property type="molecule type" value="Genomic_DNA"/>
</dbReference>
<organism evidence="1 2">
    <name type="scientific">Araneus ventricosus</name>
    <name type="common">Orbweaver spider</name>
    <name type="synonym">Epeira ventricosa</name>
    <dbReference type="NCBI Taxonomy" id="182803"/>
    <lineage>
        <taxon>Eukaryota</taxon>
        <taxon>Metazoa</taxon>
        <taxon>Ecdysozoa</taxon>
        <taxon>Arthropoda</taxon>
        <taxon>Chelicerata</taxon>
        <taxon>Arachnida</taxon>
        <taxon>Araneae</taxon>
        <taxon>Araneomorphae</taxon>
        <taxon>Entelegynae</taxon>
        <taxon>Araneoidea</taxon>
        <taxon>Araneidae</taxon>
        <taxon>Araneus</taxon>
    </lineage>
</organism>
<name>A0A4Y2FK72_ARAVE</name>
<reference evidence="1 2" key="1">
    <citation type="journal article" date="2019" name="Sci. Rep.">
        <title>Orb-weaving spider Araneus ventricosus genome elucidates the spidroin gene catalogue.</title>
        <authorList>
            <person name="Kono N."/>
            <person name="Nakamura H."/>
            <person name="Ohtoshi R."/>
            <person name="Moran D.A.P."/>
            <person name="Shinohara A."/>
            <person name="Yoshida Y."/>
            <person name="Fujiwara M."/>
            <person name="Mori M."/>
            <person name="Tomita M."/>
            <person name="Arakawa K."/>
        </authorList>
    </citation>
    <scope>NUCLEOTIDE SEQUENCE [LARGE SCALE GENOMIC DNA]</scope>
</reference>
<dbReference type="AlphaFoldDB" id="A0A4Y2FK72"/>